<dbReference type="InterPro" id="IPR021629">
    <property type="entry name" value="Mediator_Med23"/>
</dbReference>
<dbReference type="GO" id="GO:0005667">
    <property type="term" value="C:transcription regulator complex"/>
    <property type="evidence" value="ECO:0007669"/>
    <property type="project" value="TreeGrafter"/>
</dbReference>
<proteinExistence type="inferred from homology"/>
<comment type="similarity">
    <text evidence="2">Belongs to the Mediator complex subunit 23 family.</text>
</comment>
<dbReference type="GO" id="GO:0006357">
    <property type="term" value="P:regulation of transcription by RNA polymerase II"/>
    <property type="evidence" value="ECO:0007669"/>
    <property type="project" value="TreeGrafter"/>
</dbReference>
<dbReference type="PANTHER" id="PTHR12691">
    <property type="entry name" value="MEDIATOR OF RNA POLYMERASE II TRANSCRIPTION SUBUNIT 23"/>
    <property type="match status" value="1"/>
</dbReference>
<protein>
    <submittedName>
        <fullName evidence="6">Uncharacterized protein</fullName>
    </submittedName>
</protein>
<reference evidence="6 7" key="1">
    <citation type="journal article" date="2015" name="Genome Biol. Evol.">
        <title>Phylogenomic analyses indicate that early fungi evolved digesting cell walls of algal ancestors of land plants.</title>
        <authorList>
            <person name="Chang Y."/>
            <person name="Wang S."/>
            <person name="Sekimoto S."/>
            <person name="Aerts A.L."/>
            <person name="Choi C."/>
            <person name="Clum A."/>
            <person name="LaButti K.M."/>
            <person name="Lindquist E.A."/>
            <person name="Yee Ngan C."/>
            <person name="Ohm R.A."/>
            <person name="Salamov A.A."/>
            <person name="Grigoriev I.V."/>
            <person name="Spatafora J.W."/>
            <person name="Berbee M.L."/>
        </authorList>
    </citation>
    <scope>NUCLEOTIDE SEQUENCE [LARGE SCALE GENOMIC DNA]</scope>
    <source>
        <strain evidence="6 7">NRRL 28638</strain>
    </source>
</reference>
<dbReference type="OrthoDB" id="9982951at2759"/>
<dbReference type="AlphaFoldDB" id="A0A137P8K9"/>
<evidence type="ECO:0000256" key="1">
    <source>
        <dbReference type="ARBA" id="ARBA00004123"/>
    </source>
</evidence>
<organism evidence="6 7">
    <name type="scientific">Conidiobolus coronatus (strain ATCC 28846 / CBS 209.66 / NRRL 28638)</name>
    <name type="common">Delacroixia coronata</name>
    <dbReference type="NCBI Taxonomy" id="796925"/>
    <lineage>
        <taxon>Eukaryota</taxon>
        <taxon>Fungi</taxon>
        <taxon>Fungi incertae sedis</taxon>
        <taxon>Zoopagomycota</taxon>
        <taxon>Entomophthoromycotina</taxon>
        <taxon>Entomophthoromycetes</taxon>
        <taxon>Entomophthorales</taxon>
        <taxon>Ancylistaceae</taxon>
        <taxon>Conidiobolus</taxon>
    </lineage>
</organism>
<accession>A0A137P8K9</accession>
<evidence type="ECO:0000256" key="4">
    <source>
        <dbReference type="ARBA" id="ARBA00023163"/>
    </source>
</evidence>
<evidence type="ECO:0000256" key="3">
    <source>
        <dbReference type="ARBA" id="ARBA00023015"/>
    </source>
</evidence>
<dbReference type="GO" id="GO:0016592">
    <property type="term" value="C:mediator complex"/>
    <property type="evidence" value="ECO:0007669"/>
    <property type="project" value="TreeGrafter"/>
</dbReference>
<keyword evidence="5" id="KW-0539">Nucleus</keyword>
<keyword evidence="7" id="KW-1185">Reference proteome</keyword>
<keyword evidence="3" id="KW-0805">Transcription regulation</keyword>
<dbReference type="STRING" id="796925.A0A137P8K9"/>
<dbReference type="GO" id="GO:0010628">
    <property type="term" value="P:positive regulation of gene expression"/>
    <property type="evidence" value="ECO:0007669"/>
    <property type="project" value="TreeGrafter"/>
</dbReference>
<dbReference type="EMBL" id="KQ964477">
    <property type="protein sequence ID" value="KXN71346.1"/>
    <property type="molecule type" value="Genomic_DNA"/>
</dbReference>
<evidence type="ECO:0000313" key="6">
    <source>
        <dbReference type="EMBL" id="KXN71346.1"/>
    </source>
</evidence>
<sequence>MDRLFSYQNRNEQTHRSNLNDQLQHLINQGAPITEIKDLLTANHHTLQDFTLLPYIIQKMRSILKRVQKEFNNSPEMNHDPNLDKPGDISVQMRIPPKMNFLYGALELADQLYWLVTIENITLDQLVQSIYHQVFQSENSFESGLEKDNLILWWIVQLFYIDYIANNVMPQDFQTNQEIFTKMVALYNTNQVLSKDGCYLRDLALQCAMALQSANIPDRSGLKRRHPTLITAIPYSQMCTAIQSYFNTNFKLKSTNSNIFNKLSVQDLHRISITSLSRKSMVPITMYVSLVPNHYFEFIGAGYLEAKFLKGNSISFEAIDYTNIGAKQELLSLIYSMMLDYTKGPCLPQGRSKDITCVAPNVLDAVFKLVYNAPHSVELILETMLQSFFPQILQSYYQNDQSLKPSAPTLIDIVNFVNQNVQIYAQIAQPNANSVASLLQIFGNPASTELFLPTVWKSVWKTNTFTKEQRDLIRAVLISFGPKYKYDNTSTLIWYVLYNHKDDSPEDTALAYQRISQWIFDFQLISFNHVIFTLACHHTLLTESDQHLTKSRWELTRYLLFTNQEFINRYNYWQSLNINAQIWKEDEFNKKYQQYLDKYPEFFEFENYSYEGKLPSQTPTPNLSPKVQLRLPMYYNNELIRFSQLLESIITGWIENGQVAILIRFLSTFPSIIKLNPFEFDLILDTLNYFESCEWFHSGALKQFCQTLTPIDYPFSKIFSSYIWGDKSGQQGQQVELKDFNRDYFNSCVLRVVDSFDPSNNFLTSTTTQLLPPKQYSEIPNQSLLALKLSQLEILACPLPIDKKIQYLIELIANPGGMEIALVNIKALGLIISGLPFKSYLIPVVNHLVGLLQMGGSEVLKLGPKLEYSGGNGSDFVLNYTIKKLSKEDKDFNWPFLQSQQQVGLTPTIDEFLQTTLLTPINQNFSNFNVNNFSTYQTLMHHILQNLNYFEFNNLIQALNSLQTLIFTDRQLIYIISLLTPLLARIRNDQDLTEMFSVAILGFIDNFVMVNSQLKDLTPGLDLVIGFITYLKFYVLKKGDGSEENEADMRFLKLRGLIQQLELKWSLNGVDNLLVYNTVNLFN</sequence>
<keyword evidence="4" id="KW-0804">Transcription</keyword>
<gene>
    <name evidence="6" type="ORF">CONCODRAFT_78408</name>
</gene>
<name>A0A137P8K9_CONC2</name>
<dbReference type="Proteomes" id="UP000070444">
    <property type="component" value="Unassembled WGS sequence"/>
</dbReference>
<evidence type="ECO:0000313" key="7">
    <source>
        <dbReference type="Proteomes" id="UP000070444"/>
    </source>
</evidence>
<dbReference type="PANTHER" id="PTHR12691:SF10">
    <property type="entry name" value="MEDIATOR OF RNA POLYMERASE II TRANSCRIPTION SUBUNIT 23"/>
    <property type="match status" value="1"/>
</dbReference>
<comment type="subcellular location">
    <subcellularLocation>
        <location evidence="1">Nucleus</location>
    </subcellularLocation>
</comment>
<evidence type="ECO:0000256" key="2">
    <source>
        <dbReference type="ARBA" id="ARBA00010222"/>
    </source>
</evidence>
<evidence type="ECO:0000256" key="5">
    <source>
        <dbReference type="ARBA" id="ARBA00023242"/>
    </source>
</evidence>